<dbReference type="InterPro" id="IPR010699">
    <property type="entry name" value="DUF1275"/>
</dbReference>
<accession>A0A9P4TUN4</accession>
<dbReference type="EMBL" id="MU007084">
    <property type="protein sequence ID" value="KAF2423193.1"/>
    <property type="molecule type" value="Genomic_DNA"/>
</dbReference>
<evidence type="ECO:0008006" key="5">
    <source>
        <dbReference type="Google" id="ProtNLM"/>
    </source>
</evidence>
<organism evidence="3 4">
    <name type="scientific">Tothia fuscella</name>
    <dbReference type="NCBI Taxonomy" id="1048955"/>
    <lineage>
        <taxon>Eukaryota</taxon>
        <taxon>Fungi</taxon>
        <taxon>Dikarya</taxon>
        <taxon>Ascomycota</taxon>
        <taxon>Pezizomycotina</taxon>
        <taxon>Dothideomycetes</taxon>
        <taxon>Pleosporomycetidae</taxon>
        <taxon>Venturiales</taxon>
        <taxon>Cylindrosympodiaceae</taxon>
        <taxon>Tothia</taxon>
    </lineage>
</organism>
<dbReference type="Pfam" id="PF06912">
    <property type="entry name" value="DUF1275"/>
    <property type="match status" value="1"/>
</dbReference>
<reference evidence="3" key="1">
    <citation type="journal article" date="2020" name="Stud. Mycol.">
        <title>101 Dothideomycetes genomes: a test case for predicting lifestyles and emergence of pathogens.</title>
        <authorList>
            <person name="Haridas S."/>
            <person name="Albert R."/>
            <person name="Binder M."/>
            <person name="Bloem J."/>
            <person name="Labutti K."/>
            <person name="Salamov A."/>
            <person name="Andreopoulos B."/>
            <person name="Baker S."/>
            <person name="Barry K."/>
            <person name="Bills G."/>
            <person name="Bluhm B."/>
            <person name="Cannon C."/>
            <person name="Castanera R."/>
            <person name="Culley D."/>
            <person name="Daum C."/>
            <person name="Ezra D."/>
            <person name="Gonzalez J."/>
            <person name="Henrissat B."/>
            <person name="Kuo A."/>
            <person name="Liang C."/>
            <person name="Lipzen A."/>
            <person name="Lutzoni F."/>
            <person name="Magnuson J."/>
            <person name="Mondo S."/>
            <person name="Nolan M."/>
            <person name="Ohm R."/>
            <person name="Pangilinan J."/>
            <person name="Park H.-J."/>
            <person name="Ramirez L."/>
            <person name="Alfaro M."/>
            <person name="Sun H."/>
            <person name="Tritt A."/>
            <person name="Yoshinaga Y."/>
            <person name="Zwiers L.-H."/>
            <person name="Turgeon B."/>
            <person name="Goodwin S."/>
            <person name="Spatafora J."/>
            <person name="Crous P."/>
            <person name="Grigoriev I."/>
        </authorList>
    </citation>
    <scope>NUCLEOTIDE SEQUENCE</scope>
    <source>
        <strain evidence="3">CBS 130266</strain>
    </source>
</reference>
<evidence type="ECO:0000256" key="1">
    <source>
        <dbReference type="SAM" id="MobiDB-lite"/>
    </source>
</evidence>
<gene>
    <name evidence="3" type="ORF">EJ08DRAFT_596326</name>
</gene>
<keyword evidence="2" id="KW-0472">Membrane</keyword>
<evidence type="ECO:0000256" key="2">
    <source>
        <dbReference type="SAM" id="Phobius"/>
    </source>
</evidence>
<dbReference type="OrthoDB" id="5288586at2759"/>
<feature type="transmembrane region" description="Helical" evidence="2">
    <location>
        <begin position="88"/>
        <end position="109"/>
    </location>
</feature>
<evidence type="ECO:0000313" key="3">
    <source>
        <dbReference type="EMBL" id="KAF2423193.1"/>
    </source>
</evidence>
<dbReference type="Proteomes" id="UP000800235">
    <property type="component" value="Unassembled WGS sequence"/>
</dbReference>
<feature type="transmembrane region" description="Helical" evidence="2">
    <location>
        <begin position="237"/>
        <end position="258"/>
    </location>
</feature>
<keyword evidence="2" id="KW-0812">Transmembrane</keyword>
<feature type="transmembrane region" description="Helical" evidence="2">
    <location>
        <begin position="214"/>
        <end position="231"/>
    </location>
</feature>
<protein>
    <recommendedName>
        <fullName evidence="5">DUF1275 domain protein</fullName>
    </recommendedName>
</protein>
<proteinExistence type="predicted"/>
<keyword evidence="2" id="KW-1133">Transmembrane helix</keyword>
<keyword evidence="4" id="KW-1185">Reference proteome</keyword>
<feature type="region of interest" description="Disordered" evidence="1">
    <location>
        <begin position="1"/>
        <end position="23"/>
    </location>
</feature>
<feature type="transmembrane region" description="Helical" evidence="2">
    <location>
        <begin position="58"/>
        <end position="76"/>
    </location>
</feature>
<name>A0A9P4TUN4_9PEZI</name>
<comment type="caution">
    <text evidence="3">The sequence shown here is derived from an EMBL/GenBank/DDBJ whole genome shotgun (WGS) entry which is preliminary data.</text>
</comment>
<evidence type="ECO:0000313" key="4">
    <source>
        <dbReference type="Proteomes" id="UP000800235"/>
    </source>
</evidence>
<sequence length="271" mass="29157">MAAQDRPIDVEVDGDEKSPAGTSRTHDLWSRNVNLRWTTIPIILCCSCSGLIDSCIFNVWGVFATMQTGNTVILALGASNQPTGHPHAWLQALMAILFFFFGSLLTGQISKILPPLRHTTLALSFLLQTVLIVTAAALVESGVAPNITNGKEYFIQLVPLPMLSFQAGMQSVTARQLGLNEIPTTVLTSVYCDLGNDSKLFAGFRDNWKRNRRAGAAASLIVGAIIGGWLSRTSDGMPAALWSAAGIKFCISVAWLLWSSETSAGSKHHSP</sequence>
<dbReference type="AlphaFoldDB" id="A0A9P4TUN4"/>
<dbReference type="PANTHER" id="PTHR37488:SF7">
    <property type="entry name" value="DUF1275 DOMAIN PROTEIN"/>
    <property type="match status" value="1"/>
</dbReference>
<dbReference type="PANTHER" id="PTHR37488">
    <property type="entry name" value="DUF1275 DOMAIN-CONTAINING PROTEIN"/>
    <property type="match status" value="1"/>
</dbReference>
<feature type="transmembrane region" description="Helical" evidence="2">
    <location>
        <begin position="121"/>
        <end position="139"/>
    </location>
</feature>